<name>A0AAD5SPF1_9FUNG</name>
<dbReference type="Proteomes" id="UP001211907">
    <property type="component" value="Unassembled WGS sequence"/>
</dbReference>
<dbReference type="AlphaFoldDB" id="A0AAD5SPF1"/>
<accession>A0AAD5SPF1</accession>
<proteinExistence type="predicted"/>
<reference evidence="1" key="1">
    <citation type="submission" date="2020-05" db="EMBL/GenBank/DDBJ databases">
        <title>Phylogenomic resolution of chytrid fungi.</title>
        <authorList>
            <person name="Stajich J.E."/>
            <person name="Amses K."/>
            <person name="Simmons R."/>
            <person name="Seto K."/>
            <person name="Myers J."/>
            <person name="Bonds A."/>
            <person name="Quandt C.A."/>
            <person name="Barry K."/>
            <person name="Liu P."/>
            <person name="Grigoriev I."/>
            <person name="Longcore J.E."/>
            <person name="James T.Y."/>
        </authorList>
    </citation>
    <scope>NUCLEOTIDE SEQUENCE</scope>
    <source>
        <strain evidence="1">JEL0513</strain>
    </source>
</reference>
<protein>
    <submittedName>
        <fullName evidence="1">Uncharacterized protein</fullName>
    </submittedName>
</protein>
<evidence type="ECO:0000313" key="1">
    <source>
        <dbReference type="EMBL" id="KAJ3088180.1"/>
    </source>
</evidence>
<keyword evidence="2" id="KW-1185">Reference proteome</keyword>
<organism evidence="1 2">
    <name type="scientific">Physocladia obscura</name>
    <dbReference type="NCBI Taxonomy" id="109957"/>
    <lineage>
        <taxon>Eukaryota</taxon>
        <taxon>Fungi</taxon>
        <taxon>Fungi incertae sedis</taxon>
        <taxon>Chytridiomycota</taxon>
        <taxon>Chytridiomycota incertae sedis</taxon>
        <taxon>Chytridiomycetes</taxon>
        <taxon>Chytridiales</taxon>
        <taxon>Chytriomycetaceae</taxon>
        <taxon>Physocladia</taxon>
    </lineage>
</organism>
<comment type="caution">
    <text evidence="1">The sequence shown here is derived from an EMBL/GenBank/DDBJ whole genome shotgun (WGS) entry which is preliminary data.</text>
</comment>
<sequence length="63" mass="6422">MRTAITTIHLATPVPGTAQLVGAVVHKNSSQVAAFVPAAQITTGRCPPTDAAGHCTPAPKNNY</sequence>
<gene>
    <name evidence="1" type="ORF">HK100_008130</name>
</gene>
<evidence type="ECO:0000313" key="2">
    <source>
        <dbReference type="Proteomes" id="UP001211907"/>
    </source>
</evidence>
<dbReference type="EMBL" id="JADGJH010003905">
    <property type="protein sequence ID" value="KAJ3088180.1"/>
    <property type="molecule type" value="Genomic_DNA"/>
</dbReference>